<evidence type="ECO:0000256" key="4">
    <source>
        <dbReference type="ARBA" id="ARBA00022741"/>
    </source>
</evidence>
<dbReference type="InterPro" id="IPR044492">
    <property type="entry name" value="P_typ_ATPase_HD_dom"/>
</dbReference>
<dbReference type="InterPro" id="IPR059000">
    <property type="entry name" value="ATPase_P-type_domA"/>
</dbReference>
<dbReference type="InterPro" id="IPR008250">
    <property type="entry name" value="ATPase_P-typ_transduc_dom_A_sf"/>
</dbReference>
<gene>
    <name evidence="11" type="primary">ctpF</name>
    <name evidence="11" type="ORF">EC9_22630</name>
</gene>
<feature type="transmembrane region" description="Helical" evidence="9">
    <location>
        <begin position="87"/>
        <end position="105"/>
    </location>
</feature>
<dbReference type="InterPro" id="IPR023214">
    <property type="entry name" value="HAD_sf"/>
</dbReference>
<dbReference type="SUPFAM" id="SSF81653">
    <property type="entry name" value="Calcium ATPase, transduction domain A"/>
    <property type="match status" value="1"/>
</dbReference>
<keyword evidence="4" id="KW-0547">Nucleotide-binding</keyword>
<dbReference type="GO" id="GO:0005524">
    <property type="term" value="F:ATP binding"/>
    <property type="evidence" value="ECO:0007669"/>
    <property type="project" value="UniProtKB-KW"/>
</dbReference>
<feature type="transmembrane region" description="Helical" evidence="9">
    <location>
        <begin position="278"/>
        <end position="304"/>
    </location>
</feature>
<dbReference type="GO" id="GO:0016887">
    <property type="term" value="F:ATP hydrolysis activity"/>
    <property type="evidence" value="ECO:0007669"/>
    <property type="project" value="InterPro"/>
</dbReference>
<dbReference type="InterPro" id="IPR001757">
    <property type="entry name" value="P_typ_ATPase"/>
</dbReference>
<feature type="domain" description="Cation-transporting P-type ATPase N-terminal" evidence="10">
    <location>
        <begin position="9"/>
        <end position="82"/>
    </location>
</feature>
<name>A0A517LZM4_9BACT</name>
<evidence type="ECO:0000256" key="5">
    <source>
        <dbReference type="ARBA" id="ARBA00022840"/>
    </source>
</evidence>
<feature type="transmembrane region" description="Helical" evidence="9">
    <location>
        <begin position="250"/>
        <end position="272"/>
    </location>
</feature>
<dbReference type="PROSITE" id="PS00154">
    <property type="entry name" value="ATPASE_E1_E2"/>
    <property type="match status" value="1"/>
</dbReference>
<dbReference type="Gene3D" id="2.70.150.10">
    <property type="entry name" value="Calcium-transporting ATPase, cytoplasmic transduction domain A"/>
    <property type="match status" value="1"/>
</dbReference>
<dbReference type="NCBIfam" id="TIGR01494">
    <property type="entry name" value="ATPase_P-type"/>
    <property type="match status" value="3"/>
</dbReference>
<evidence type="ECO:0000256" key="7">
    <source>
        <dbReference type="ARBA" id="ARBA00022989"/>
    </source>
</evidence>
<keyword evidence="7 9" id="KW-1133">Transmembrane helix</keyword>
<evidence type="ECO:0000313" key="11">
    <source>
        <dbReference type="EMBL" id="QDS88077.1"/>
    </source>
</evidence>
<dbReference type="PRINTS" id="PR00119">
    <property type="entry name" value="CATATPASE"/>
</dbReference>
<comment type="subcellular location">
    <subcellularLocation>
        <location evidence="1">Membrane</location>
        <topology evidence="1">Multi-pass membrane protein</topology>
    </subcellularLocation>
</comment>
<keyword evidence="5" id="KW-0067">ATP-binding</keyword>
<evidence type="ECO:0000256" key="8">
    <source>
        <dbReference type="ARBA" id="ARBA00023136"/>
    </source>
</evidence>
<evidence type="ECO:0000256" key="6">
    <source>
        <dbReference type="ARBA" id="ARBA00022967"/>
    </source>
</evidence>
<dbReference type="InterPro" id="IPR023299">
    <property type="entry name" value="ATPase_P-typ_cyto_dom_N"/>
</dbReference>
<dbReference type="EMBL" id="CP036261">
    <property type="protein sequence ID" value="QDS88077.1"/>
    <property type="molecule type" value="Genomic_DNA"/>
</dbReference>
<dbReference type="GO" id="GO:0005886">
    <property type="term" value="C:plasma membrane"/>
    <property type="evidence" value="ECO:0007669"/>
    <property type="project" value="TreeGrafter"/>
</dbReference>
<dbReference type="SFLD" id="SFLDS00003">
    <property type="entry name" value="Haloacid_Dehalogenase"/>
    <property type="match status" value="1"/>
</dbReference>
<dbReference type="SFLD" id="SFLDF00027">
    <property type="entry name" value="p-type_atpase"/>
    <property type="match status" value="1"/>
</dbReference>
<dbReference type="InterPro" id="IPR006068">
    <property type="entry name" value="ATPase_P-typ_cation-transptr_C"/>
</dbReference>
<dbReference type="OrthoDB" id="211392at2"/>
<dbReference type="Pfam" id="PF13246">
    <property type="entry name" value="Cation_ATPase"/>
    <property type="match status" value="1"/>
</dbReference>
<feature type="transmembrane region" description="Helical" evidence="9">
    <location>
        <begin position="692"/>
        <end position="713"/>
    </location>
</feature>
<dbReference type="Proteomes" id="UP000319557">
    <property type="component" value="Chromosome"/>
</dbReference>
<keyword evidence="8 9" id="KW-0472">Membrane</keyword>
<dbReference type="KEGG" id="ruv:EC9_22630"/>
<dbReference type="Gene3D" id="3.40.1110.10">
    <property type="entry name" value="Calcium-transporting ATPase, cytoplasmic domain N"/>
    <property type="match status" value="1"/>
</dbReference>
<feature type="transmembrane region" description="Helical" evidence="9">
    <location>
        <begin position="65"/>
        <end position="81"/>
    </location>
</feature>
<accession>A0A517LZM4</accession>
<evidence type="ECO:0000256" key="2">
    <source>
        <dbReference type="ARBA" id="ARBA00005675"/>
    </source>
</evidence>
<dbReference type="SMART" id="SM00831">
    <property type="entry name" value="Cation_ATPase_N"/>
    <property type="match status" value="1"/>
</dbReference>
<dbReference type="GO" id="GO:0036376">
    <property type="term" value="P:sodium ion export across plasma membrane"/>
    <property type="evidence" value="ECO:0007669"/>
    <property type="project" value="TreeGrafter"/>
</dbReference>
<organism evidence="11 12">
    <name type="scientific">Rosistilla ulvae</name>
    <dbReference type="NCBI Taxonomy" id="1930277"/>
    <lineage>
        <taxon>Bacteria</taxon>
        <taxon>Pseudomonadati</taxon>
        <taxon>Planctomycetota</taxon>
        <taxon>Planctomycetia</taxon>
        <taxon>Pirellulales</taxon>
        <taxon>Pirellulaceae</taxon>
        <taxon>Rosistilla</taxon>
    </lineage>
</organism>
<dbReference type="GO" id="GO:1902600">
    <property type="term" value="P:proton transmembrane transport"/>
    <property type="evidence" value="ECO:0007669"/>
    <property type="project" value="TreeGrafter"/>
</dbReference>
<reference evidence="11 12" key="1">
    <citation type="submission" date="2019-02" db="EMBL/GenBank/DDBJ databases">
        <title>Deep-cultivation of Planctomycetes and their phenomic and genomic characterization uncovers novel biology.</title>
        <authorList>
            <person name="Wiegand S."/>
            <person name="Jogler M."/>
            <person name="Boedeker C."/>
            <person name="Pinto D."/>
            <person name="Vollmers J."/>
            <person name="Rivas-Marin E."/>
            <person name="Kohn T."/>
            <person name="Peeters S.H."/>
            <person name="Heuer A."/>
            <person name="Rast P."/>
            <person name="Oberbeckmann S."/>
            <person name="Bunk B."/>
            <person name="Jeske O."/>
            <person name="Meyerdierks A."/>
            <person name="Storesund J.E."/>
            <person name="Kallscheuer N."/>
            <person name="Luecker S."/>
            <person name="Lage O.M."/>
            <person name="Pohl T."/>
            <person name="Merkel B.J."/>
            <person name="Hornburger P."/>
            <person name="Mueller R.-W."/>
            <person name="Bruemmer F."/>
            <person name="Labrenz M."/>
            <person name="Spormann A.M."/>
            <person name="Op den Camp H."/>
            <person name="Overmann J."/>
            <person name="Amann R."/>
            <person name="Jetten M.S.M."/>
            <person name="Mascher T."/>
            <person name="Medema M.H."/>
            <person name="Devos D.P."/>
            <person name="Kaster A.-K."/>
            <person name="Ovreas L."/>
            <person name="Rohde M."/>
            <person name="Galperin M.Y."/>
            <person name="Jogler C."/>
        </authorList>
    </citation>
    <scope>NUCLEOTIDE SEQUENCE [LARGE SCALE GENOMIC DNA]</scope>
    <source>
        <strain evidence="11 12">EC9</strain>
    </source>
</reference>
<dbReference type="InterPro" id="IPR018303">
    <property type="entry name" value="ATPase_P-typ_P_site"/>
</dbReference>
<dbReference type="Pfam" id="PF00122">
    <property type="entry name" value="E1-E2_ATPase"/>
    <property type="match status" value="1"/>
</dbReference>
<dbReference type="InterPro" id="IPR023298">
    <property type="entry name" value="ATPase_P-typ_TM_dom_sf"/>
</dbReference>
<dbReference type="AlphaFoldDB" id="A0A517LZM4"/>
<keyword evidence="3 9" id="KW-0812">Transmembrane</keyword>
<dbReference type="RefSeq" id="WP_145344982.1">
    <property type="nucleotide sequence ID" value="NZ_CP036261.1"/>
</dbReference>
<dbReference type="SUPFAM" id="SSF81665">
    <property type="entry name" value="Calcium ATPase, transmembrane domain M"/>
    <property type="match status" value="1"/>
</dbReference>
<protein>
    <submittedName>
        <fullName evidence="11">Putative cation-transporting ATPase F</fullName>
        <ecNumber evidence="11">3.6.3.-</ecNumber>
    </submittedName>
</protein>
<feature type="transmembrane region" description="Helical" evidence="9">
    <location>
        <begin position="766"/>
        <end position="788"/>
    </location>
</feature>
<dbReference type="GO" id="GO:0030007">
    <property type="term" value="P:intracellular potassium ion homeostasis"/>
    <property type="evidence" value="ECO:0007669"/>
    <property type="project" value="TreeGrafter"/>
</dbReference>
<keyword evidence="11" id="KW-0378">Hydrolase</keyword>
<dbReference type="SUPFAM" id="SSF81660">
    <property type="entry name" value="Metal cation-transporting ATPase, ATP-binding domain N"/>
    <property type="match status" value="1"/>
</dbReference>
<evidence type="ECO:0000256" key="3">
    <source>
        <dbReference type="ARBA" id="ARBA00022692"/>
    </source>
</evidence>
<dbReference type="GO" id="GO:0006883">
    <property type="term" value="P:intracellular sodium ion homeostasis"/>
    <property type="evidence" value="ECO:0007669"/>
    <property type="project" value="TreeGrafter"/>
</dbReference>
<dbReference type="Gene3D" id="1.20.1110.10">
    <property type="entry name" value="Calcium-transporting ATPase, transmembrane domain"/>
    <property type="match status" value="1"/>
</dbReference>
<dbReference type="EC" id="3.6.3.-" evidence="11"/>
<evidence type="ECO:0000256" key="9">
    <source>
        <dbReference type="SAM" id="Phobius"/>
    </source>
</evidence>
<evidence type="ECO:0000259" key="10">
    <source>
        <dbReference type="SMART" id="SM00831"/>
    </source>
</evidence>
<dbReference type="GO" id="GO:0005391">
    <property type="term" value="F:P-type sodium:potassium-exchanging transporter activity"/>
    <property type="evidence" value="ECO:0007669"/>
    <property type="project" value="TreeGrafter"/>
</dbReference>
<dbReference type="Pfam" id="PF00689">
    <property type="entry name" value="Cation_ATPase_C"/>
    <property type="match status" value="1"/>
</dbReference>
<dbReference type="PRINTS" id="PR00120">
    <property type="entry name" value="HATPASE"/>
</dbReference>
<evidence type="ECO:0000313" key="12">
    <source>
        <dbReference type="Proteomes" id="UP000319557"/>
    </source>
</evidence>
<dbReference type="PANTHER" id="PTHR43294">
    <property type="entry name" value="SODIUM/POTASSIUM-TRANSPORTING ATPASE SUBUNIT ALPHA"/>
    <property type="match status" value="1"/>
</dbReference>
<sequence length="900" mass="96367">MNNDQTMAAWHSLDADSASQLLDATQRGLSRAEAEQRLERYGPNHLPQKPPTPLWAIVLRQFRSPLIYILALAAIVSVAMGDVKDAAFIMGVLVLNAIIGSYQEWKAEQSSHALKKLLQIHATVQRDGEVTEIDAEGVVPGDVVWLESGNRIPADIRLISAHGLEADESLLTGESLPVTKDANWEGPEATPIADRLNMTYAGSIVTRGRGKGLVVATGSATSVGQLALDVLSDTGGSPPLVERMERFTRAIAIIMLVASAAIGTMGVVLGGYSVGEMFTFAVALAVAAIPEGLPVAMTVALAVATTRMAKHGLIVRRLTAVEGLGSCTLIATDKTGTLTCNEMTIREIHAPDGAVFQVTGEGFIPSGEVLQDGKPASQESGTTLVELARAGVLCNEADLHPHDGTWNWRGDAVDVAFLSLGHKVGCDRERTLDAHPQVNQIPFESEHQFAAVYNRVDDGVSVFVKGGPERVLEMCSEASHANFDRQQLEQTATHMAEQGYRVLALADGHVEEPIRPESIPAKPTNLRFLGFVGMIDPLRPGVKEAVKDCADAGVSVSMITGDHRVTALAIARQLGLAEDESQVMTGDELLGKSQEEIAEAVRRVRVFARVAPRQKLDIVEAARSAGHFVAVTGDGVNDAPALRVSNIGVAMGKSGTDVAREAGELVISDDNFATIVSGVEQGRVAYDNIRKVIYLLISTGAAELVLMTLAIATGTPYLPLLPVQILWLNLVTNGIQDVALAFEPNEGGVLKRKPRSPSERIFDQLMIERTVVAALVIGGIGFLTFRWFLPEGATEAQAASARNALLLLLVLFENVHIGNCRSETKSAFSLSPLRSPILLGGTLAAFGIHFIAMHTSLGQSLLGAEPLPLHQWGVLLLLALTILPIMELHKWSWAKRHPQT</sequence>
<dbReference type="Gene3D" id="3.40.50.1000">
    <property type="entry name" value="HAD superfamily/HAD-like"/>
    <property type="match status" value="1"/>
</dbReference>
<dbReference type="SFLD" id="SFLDG00002">
    <property type="entry name" value="C1.7:_P-type_atpase_like"/>
    <property type="match status" value="1"/>
</dbReference>
<feature type="transmembrane region" description="Helical" evidence="9">
    <location>
        <begin position="869"/>
        <end position="886"/>
    </location>
</feature>
<proteinExistence type="inferred from homology"/>
<dbReference type="InterPro" id="IPR036412">
    <property type="entry name" value="HAD-like_sf"/>
</dbReference>
<comment type="similarity">
    <text evidence="2">Belongs to the cation transport ATPase (P-type) (TC 3.A.3) family. Type IIA subfamily.</text>
</comment>
<dbReference type="PANTHER" id="PTHR43294:SF20">
    <property type="entry name" value="P-TYPE ATPASE"/>
    <property type="match status" value="1"/>
</dbReference>
<dbReference type="SUPFAM" id="SSF56784">
    <property type="entry name" value="HAD-like"/>
    <property type="match status" value="1"/>
</dbReference>
<dbReference type="GO" id="GO:1990573">
    <property type="term" value="P:potassium ion import across plasma membrane"/>
    <property type="evidence" value="ECO:0007669"/>
    <property type="project" value="TreeGrafter"/>
</dbReference>
<dbReference type="InterPro" id="IPR004014">
    <property type="entry name" value="ATPase_P-typ_cation-transptr_N"/>
</dbReference>
<feature type="transmembrane region" description="Helical" evidence="9">
    <location>
        <begin position="837"/>
        <end position="857"/>
    </location>
</feature>
<dbReference type="Pfam" id="PF00690">
    <property type="entry name" value="Cation_ATPase_N"/>
    <property type="match status" value="1"/>
</dbReference>
<dbReference type="InterPro" id="IPR050510">
    <property type="entry name" value="Cation_transp_ATPase_P-type"/>
</dbReference>
<keyword evidence="12" id="KW-1185">Reference proteome</keyword>
<keyword evidence="6" id="KW-1278">Translocase</keyword>
<evidence type="ECO:0000256" key="1">
    <source>
        <dbReference type="ARBA" id="ARBA00004141"/>
    </source>
</evidence>